<keyword evidence="1" id="KW-0812">Transmembrane</keyword>
<dbReference type="AlphaFoldDB" id="A0A3E5BIK2"/>
<comment type="caution">
    <text evidence="2">The sequence shown here is derived from an EMBL/GenBank/DDBJ whole genome shotgun (WGS) entry which is preliminary data.</text>
</comment>
<evidence type="ECO:0000313" key="2">
    <source>
        <dbReference type="EMBL" id="RGN37431.1"/>
    </source>
</evidence>
<feature type="transmembrane region" description="Helical" evidence="1">
    <location>
        <begin position="17"/>
        <end position="34"/>
    </location>
</feature>
<name>A0A3E5BIK2_9BACE</name>
<keyword evidence="1" id="KW-1133">Transmembrane helix</keyword>
<reference evidence="2 3" key="1">
    <citation type="submission" date="2018-08" db="EMBL/GenBank/DDBJ databases">
        <title>A genome reference for cultivated species of the human gut microbiota.</title>
        <authorList>
            <person name="Zou Y."/>
            <person name="Xue W."/>
            <person name="Luo G."/>
        </authorList>
    </citation>
    <scope>NUCLEOTIDE SEQUENCE [LARGE SCALE GENOMIC DNA]</scope>
    <source>
        <strain evidence="2 3">OM05-15BH</strain>
    </source>
</reference>
<gene>
    <name evidence="2" type="ORF">DXB65_08000</name>
</gene>
<accession>A0A3E5BIK2</accession>
<protein>
    <submittedName>
        <fullName evidence="2">GlyGly-CTERM sorting domain-containing protein</fullName>
    </submittedName>
</protein>
<proteinExistence type="predicted"/>
<dbReference type="NCBIfam" id="TIGR03501">
    <property type="entry name" value="GlyGly_CTERM"/>
    <property type="match status" value="1"/>
</dbReference>
<dbReference type="Proteomes" id="UP000260983">
    <property type="component" value="Unassembled WGS sequence"/>
</dbReference>
<evidence type="ECO:0000313" key="3">
    <source>
        <dbReference type="Proteomes" id="UP000260983"/>
    </source>
</evidence>
<evidence type="ECO:0000256" key="1">
    <source>
        <dbReference type="SAM" id="Phobius"/>
    </source>
</evidence>
<dbReference type="EMBL" id="QSUL01000004">
    <property type="protein sequence ID" value="RGN37431.1"/>
    <property type="molecule type" value="Genomic_DNA"/>
</dbReference>
<organism evidence="2 3">
    <name type="scientific">Bacteroides oleiciplenus</name>
    <dbReference type="NCBI Taxonomy" id="626931"/>
    <lineage>
        <taxon>Bacteria</taxon>
        <taxon>Pseudomonadati</taxon>
        <taxon>Bacteroidota</taxon>
        <taxon>Bacteroidia</taxon>
        <taxon>Bacteroidales</taxon>
        <taxon>Bacteroidaceae</taxon>
        <taxon>Bacteroides</taxon>
    </lineage>
</organism>
<keyword evidence="1" id="KW-0472">Membrane</keyword>
<sequence>MSFVGCFKFAGGEVPRGSSLSFFSLLIILFLSFARKKKYQKEKSRQKKSTSS</sequence>
<dbReference type="InterPro" id="IPR020008">
    <property type="entry name" value="GlyGly_CTERM"/>
</dbReference>